<dbReference type="InterPro" id="IPR016024">
    <property type="entry name" value="ARM-type_fold"/>
</dbReference>
<dbReference type="Proteomes" id="UP000663836">
    <property type="component" value="Unassembled WGS sequence"/>
</dbReference>
<gene>
    <name evidence="3" type="ORF">JBS370_LOCUS18616</name>
</gene>
<dbReference type="AlphaFoldDB" id="A0A819EXD2"/>
<dbReference type="PANTHER" id="PTHR12696">
    <property type="entry name" value="TIP120"/>
    <property type="match status" value="1"/>
</dbReference>
<evidence type="ECO:0000256" key="2">
    <source>
        <dbReference type="ARBA" id="ARBA00022786"/>
    </source>
</evidence>
<sequence>MQMSMATTTYTQSLLQKMSSNDKDLRFQAVANLMNDLRQQSFKLDDDSEYHVVQGVLKLLEDTNSEVLNQVVQCIALLLYK</sequence>
<name>A0A819EXD2_9BILA</name>
<evidence type="ECO:0000313" key="4">
    <source>
        <dbReference type="Proteomes" id="UP000663836"/>
    </source>
</evidence>
<accession>A0A819EXD2</accession>
<keyword evidence="1" id="KW-0677">Repeat</keyword>
<organism evidence="3 4">
    <name type="scientific">Rotaria sordida</name>
    <dbReference type="NCBI Taxonomy" id="392033"/>
    <lineage>
        <taxon>Eukaryota</taxon>
        <taxon>Metazoa</taxon>
        <taxon>Spiralia</taxon>
        <taxon>Gnathifera</taxon>
        <taxon>Rotifera</taxon>
        <taxon>Eurotatoria</taxon>
        <taxon>Bdelloidea</taxon>
        <taxon>Philodinida</taxon>
        <taxon>Philodinidae</taxon>
        <taxon>Rotaria</taxon>
    </lineage>
</organism>
<dbReference type="Gene3D" id="1.25.10.10">
    <property type="entry name" value="Leucine-rich Repeat Variant"/>
    <property type="match status" value="1"/>
</dbReference>
<proteinExistence type="predicted"/>
<feature type="non-terminal residue" evidence="3">
    <location>
        <position position="81"/>
    </location>
</feature>
<keyword evidence="2" id="KW-0833">Ubl conjugation pathway</keyword>
<dbReference type="GO" id="GO:0010265">
    <property type="term" value="P:SCF complex assembly"/>
    <property type="evidence" value="ECO:0007669"/>
    <property type="project" value="InterPro"/>
</dbReference>
<reference evidence="3" key="1">
    <citation type="submission" date="2021-02" db="EMBL/GenBank/DDBJ databases">
        <authorList>
            <person name="Nowell W R."/>
        </authorList>
    </citation>
    <scope>NUCLEOTIDE SEQUENCE</scope>
</reference>
<dbReference type="InterPro" id="IPR039852">
    <property type="entry name" value="CAND1/CAND2"/>
</dbReference>
<evidence type="ECO:0000313" key="3">
    <source>
        <dbReference type="EMBL" id="CAF3857933.1"/>
    </source>
</evidence>
<evidence type="ECO:0000256" key="1">
    <source>
        <dbReference type="ARBA" id="ARBA00022737"/>
    </source>
</evidence>
<comment type="caution">
    <text evidence="3">The sequence shown here is derived from an EMBL/GenBank/DDBJ whole genome shotgun (WGS) entry which is preliminary data.</text>
</comment>
<protein>
    <submittedName>
        <fullName evidence="3">Uncharacterized protein</fullName>
    </submittedName>
</protein>
<dbReference type="InterPro" id="IPR011989">
    <property type="entry name" value="ARM-like"/>
</dbReference>
<dbReference type="EMBL" id="CAJOBD010002128">
    <property type="protein sequence ID" value="CAF3857933.1"/>
    <property type="molecule type" value="Genomic_DNA"/>
</dbReference>
<dbReference type="SUPFAM" id="SSF48371">
    <property type="entry name" value="ARM repeat"/>
    <property type="match status" value="1"/>
</dbReference>